<feature type="region of interest" description="Disordered" evidence="3">
    <location>
        <begin position="542"/>
        <end position="579"/>
    </location>
</feature>
<dbReference type="GO" id="GO:0009966">
    <property type="term" value="P:regulation of signal transduction"/>
    <property type="evidence" value="ECO:0007669"/>
    <property type="project" value="InterPro"/>
</dbReference>
<evidence type="ECO:0000313" key="6">
    <source>
        <dbReference type="Proteomes" id="UP000327493"/>
    </source>
</evidence>
<feature type="region of interest" description="Disordered" evidence="3">
    <location>
        <begin position="507"/>
        <end position="529"/>
    </location>
</feature>
<dbReference type="Gene3D" id="1.25.40.20">
    <property type="entry name" value="Ankyrin repeat-containing domain"/>
    <property type="match status" value="1"/>
</dbReference>
<comment type="caution">
    <text evidence="5">The sequence shown here is derived from an EMBL/GenBank/DDBJ whole genome shotgun (WGS) entry which is preliminary data.</text>
</comment>
<reference evidence="5 6" key="1">
    <citation type="submission" date="2019-08" db="EMBL/GenBank/DDBJ databases">
        <title>A chromosome-level genome assembly, high-density linkage maps, and genome scans reveal the genomic architecture of hybrid incompatibilities underlying speciation via character displacement in darters (Percidae: Etheostominae).</title>
        <authorList>
            <person name="Moran R.L."/>
            <person name="Catchen J.M."/>
            <person name="Fuller R.C."/>
        </authorList>
    </citation>
    <scope>NUCLEOTIDE SEQUENCE [LARGE SCALE GENOMIC DNA]</scope>
    <source>
        <strain evidence="5">EspeVRDwgs_2016</strain>
        <tissue evidence="5">Muscle</tissue>
    </source>
</reference>
<dbReference type="InterPro" id="IPR002110">
    <property type="entry name" value="Ankyrin_rpt"/>
</dbReference>
<dbReference type="Pfam" id="PF12796">
    <property type="entry name" value="Ank_2"/>
    <property type="match status" value="1"/>
</dbReference>
<evidence type="ECO:0000313" key="5">
    <source>
        <dbReference type="EMBL" id="KAA8589512.1"/>
    </source>
</evidence>
<dbReference type="PROSITE" id="PS50053">
    <property type="entry name" value="UBIQUITIN_2"/>
    <property type="match status" value="1"/>
</dbReference>
<keyword evidence="2" id="KW-0650">Protein phosphatase inhibitor</keyword>
<dbReference type="Gene3D" id="3.10.20.90">
    <property type="entry name" value="Phosphatidylinositol 3-kinase Catalytic Subunit, Chain A, domain 1"/>
    <property type="match status" value="2"/>
</dbReference>
<feature type="compositionally biased region" description="Acidic residues" evidence="3">
    <location>
        <begin position="604"/>
        <end position="633"/>
    </location>
</feature>
<gene>
    <name evidence="5" type="ORF">FQN60_012877</name>
</gene>
<dbReference type="InterPro" id="IPR000626">
    <property type="entry name" value="Ubiquitin-like_dom"/>
</dbReference>
<dbReference type="InterPro" id="IPR036770">
    <property type="entry name" value="Ankyrin_rpt-contain_sf"/>
</dbReference>
<feature type="region of interest" description="Disordered" evidence="3">
    <location>
        <begin position="600"/>
        <end position="650"/>
    </location>
</feature>
<organism evidence="5 6">
    <name type="scientific">Etheostoma spectabile</name>
    <name type="common">orangethroat darter</name>
    <dbReference type="NCBI Taxonomy" id="54343"/>
    <lineage>
        <taxon>Eukaryota</taxon>
        <taxon>Metazoa</taxon>
        <taxon>Chordata</taxon>
        <taxon>Craniata</taxon>
        <taxon>Vertebrata</taxon>
        <taxon>Euteleostomi</taxon>
        <taxon>Actinopterygii</taxon>
        <taxon>Neopterygii</taxon>
        <taxon>Teleostei</taxon>
        <taxon>Neoteleostei</taxon>
        <taxon>Acanthomorphata</taxon>
        <taxon>Eupercaria</taxon>
        <taxon>Perciformes</taxon>
        <taxon>Percoidei</taxon>
        <taxon>Percidae</taxon>
        <taxon>Etheostomatinae</taxon>
        <taxon>Etheostoma</taxon>
    </lineage>
</organism>
<sequence>MRVFICFEGSCEPFEVPPDQTVGAMKQLMKNNVLVQLSDDGQQRYLELSYGGAALRDSWALCDVGITRGSAIRCLIKSEQRPVMRVFSAVTGETVPIMRSEALPHMSVARLKTVVSMQSGLPVSTFRLSTPAGVQLYDCNQLQDYAIEVGTTLRLDTWDGWLEFLQGCLLGRRSTVQSHLSENKLVMRFQLQVALYIAASLGHLDLAGWLLERGLHAEKPVGVHPYRQWCHQTAHRDTGKCPIHIAAESNQLLIIKLFITKNLLTLACRDPGGRDPLKVAIQHGHRDCVRYLANKLCSVVSLSKMSLPMRIYLQIKSWVSLGQNSAASNRCQYISAVFTTRVGDTLLVDGFTKPNMSSKSRKAMTKPSRELKAKALQPLPPISNLLSVSHLPSLQSGNHGDFKEMQKKQRQDYLYREALVEADEHSTDPDKEACPHGLILSSRSVMQQPNSSWSSYFPSCLNNCRQKASDHQSLKKSQKWDEMNILATYHPADKDYGLMKIDEPSTPYNRMVGEDEDEGALSDSEGHSGLAADDLASKLVAAEGSEPRFMKEEEEEDDEESSEEEAEDLTPEEQAKKTHFQMMRKMHYNEGLNIKLARQLIASELEEEEDEDEEMRDDTEEAREDTEETEEISVDPPQEGKESETVAVHHRTEEFVILTLKGGSRPSKNKTKKTVGYQDVRLAAPVFLRATEP</sequence>
<dbReference type="CDD" id="cd17051">
    <property type="entry name" value="Ubl2_ANKUB1"/>
    <property type="match status" value="1"/>
</dbReference>
<dbReference type="InterPro" id="IPR007062">
    <property type="entry name" value="PPI-2"/>
</dbReference>
<evidence type="ECO:0000256" key="1">
    <source>
        <dbReference type="ARBA" id="ARBA00005472"/>
    </source>
</evidence>
<dbReference type="Proteomes" id="UP000327493">
    <property type="component" value="Chromosome 9"/>
</dbReference>
<dbReference type="InterPro" id="IPR042788">
    <property type="entry name" value="ANKUB1"/>
</dbReference>
<dbReference type="GO" id="GO:0004864">
    <property type="term" value="F:protein phosphatase inhibitor activity"/>
    <property type="evidence" value="ECO:0007669"/>
    <property type="project" value="UniProtKB-KW"/>
</dbReference>
<dbReference type="Pfam" id="PF04979">
    <property type="entry name" value="IPP-2"/>
    <property type="match status" value="1"/>
</dbReference>
<dbReference type="EMBL" id="VOFY01000009">
    <property type="protein sequence ID" value="KAA8589512.1"/>
    <property type="molecule type" value="Genomic_DNA"/>
</dbReference>
<dbReference type="Gene3D" id="6.10.250.1050">
    <property type="match status" value="2"/>
</dbReference>
<name>A0A5J5D487_9PERO</name>
<dbReference type="AlphaFoldDB" id="A0A5J5D487"/>
<accession>A0A5J5D487</accession>
<feature type="non-terminal residue" evidence="5">
    <location>
        <position position="693"/>
    </location>
</feature>
<evidence type="ECO:0000256" key="3">
    <source>
        <dbReference type="SAM" id="MobiDB-lite"/>
    </source>
</evidence>
<protein>
    <recommendedName>
        <fullName evidence="4">Ubiquitin-like domain-containing protein</fullName>
    </recommendedName>
</protein>
<keyword evidence="6" id="KW-1185">Reference proteome</keyword>
<proteinExistence type="inferred from homology"/>
<dbReference type="PANTHER" id="PTHR46885:SF1">
    <property type="entry name" value="PROTEIN ANKUB1"/>
    <property type="match status" value="1"/>
</dbReference>
<evidence type="ECO:0000259" key="4">
    <source>
        <dbReference type="PROSITE" id="PS50053"/>
    </source>
</evidence>
<dbReference type="SUPFAM" id="SSF48403">
    <property type="entry name" value="Ankyrin repeat"/>
    <property type="match status" value="1"/>
</dbReference>
<dbReference type="PANTHER" id="PTHR46885">
    <property type="entry name" value="PROTEIN ANKUB1"/>
    <property type="match status" value="1"/>
</dbReference>
<evidence type="ECO:0000256" key="2">
    <source>
        <dbReference type="ARBA" id="ARBA00023272"/>
    </source>
</evidence>
<dbReference type="SMART" id="SM00248">
    <property type="entry name" value="ANK"/>
    <property type="match status" value="3"/>
</dbReference>
<feature type="domain" description="Ubiquitin-like" evidence="4">
    <location>
        <begin position="84"/>
        <end position="155"/>
    </location>
</feature>
<dbReference type="SUPFAM" id="SSF54236">
    <property type="entry name" value="Ubiquitin-like"/>
    <property type="match status" value="2"/>
</dbReference>
<comment type="similarity">
    <text evidence="1">Belongs to the protein phosphatase inhibitor 2 family.</text>
</comment>
<dbReference type="InterPro" id="IPR029071">
    <property type="entry name" value="Ubiquitin-like_domsf"/>
</dbReference>
<feature type="compositionally biased region" description="Acidic residues" evidence="3">
    <location>
        <begin position="552"/>
        <end position="571"/>
    </location>
</feature>